<dbReference type="PANTHER" id="PTHR45947">
    <property type="entry name" value="SULFOQUINOVOSYL TRANSFERASE SQD2"/>
    <property type="match status" value="1"/>
</dbReference>
<feature type="domain" description="Glycosyltransferase subfamily 4-like N-terminal" evidence="2">
    <location>
        <begin position="17"/>
        <end position="186"/>
    </location>
</feature>
<dbReference type="SUPFAM" id="SSF53756">
    <property type="entry name" value="UDP-Glycosyltransferase/glycogen phosphorylase"/>
    <property type="match status" value="1"/>
</dbReference>
<dbReference type="GO" id="GO:0016757">
    <property type="term" value="F:glycosyltransferase activity"/>
    <property type="evidence" value="ECO:0007669"/>
    <property type="project" value="InterPro"/>
</dbReference>
<gene>
    <name evidence="3" type="ORF">B0F87_108109</name>
</gene>
<evidence type="ECO:0000259" key="1">
    <source>
        <dbReference type="Pfam" id="PF00534"/>
    </source>
</evidence>
<dbReference type="RefSeq" id="WP_104429679.1">
    <property type="nucleotide sequence ID" value="NZ_PTIZ01000008.1"/>
</dbReference>
<dbReference type="Proteomes" id="UP000240010">
    <property type="component" value="Unassembled WGS sequence"/>
</dbReference>
<evidence type="ECO:0000259" key="2">
    <source>
        <dbReference type="Pfam" id="PF13579"/>
    </source>
</evidence>
<dbReference type="AlphaFoldDB" id="A0A2S6HAY3"/>
<evidence type="ECO:0000313" key="4">
    <source>
        <dbReference type="Proteomes" id="UP000240010"/>
    </source>
</evidence>
<dbReference type="PANTHER" id="PTHR45947:SF3">
    <property type="entry name" value="SULFOQUINOVOSYL TRANSFERASE SQD2"/>
    <property type="match status" value="1"/>
</dbReference>
<protein>
    <submittedName>
        <fullName evidence="3">Glycosyltransferase involved in cell wall biosynthesis</fullName>
    </submittedName>
</protein>
<dbReference type="InterPro" id="IPR028098">
    <property type="entry name" value="Glyco_trans_4-like_N"/>
</dbReference>
<evidence type="ECO:0000313" key="3">
    <source>
        <dbReference type="EMBL" id="PPK74635.1"/>
    </source>
</evidence>
<dbReference type="Pfam" id="PF13579">
    <property type="entry name" value="Glyco_trans_4_4"/>
    <property type="match status" value="1"/>
</dbReference>
<keyword evidence="3" id="KW-0808">Transferase</keyword>
<dbReference type="CDD" id="cd03801">
    <property type="entry name" value="GT4_PimA-like"/>
    <property type="match status" value="1"/>
</dbReference>
<feature type="domain" description="Glycosyl transferase family 1" evidence="1">
    <location>
        <begin position="200"/>
        <end position="334"/>
    </location>
</feature>
<reference evidence="3 4" key="1">
    <citation type="submission" date="2018-02" db="EMBL/GenBank/DDBJ databases">
        <title>Subsurface microbial communities from deep shales in Ohio and West Virginia, USA.</title>
        <authorList>
            <person name="Wrighton K."/>
        </authorList>
    </citation>
    <scope>NUCLEOTIDE SEQUENCE [LARGE SCALE GENOMIC DNA]</scope>
    <source>
        <strain evidence="3 4">OWC-DMM</strain>
    </source>
</reference>
<accession>A0A2S6HAY3</accession>
<dbReference type="InterPro" id="IPR050194">
    <property type="entry name" value="Glycosyltransferase_grp1"/>
</dbReference>
<dbReference type="Pfam" id="PF00534">
    <property type="entry name" value="Glycos_transf_1"/>
    <property type="match status" value="1"/>
</dbReference>
<dbReference type="InterPro" id="IPR001296">
    <property type="entry name" value="Glyco_trans_1"/>
</dbReference>
<dbReference type="EMBL" id="PTIZ01000008">
    <property type="protein sequence ID" value="PPK74635.1"/>
    <property type="molecule type" value="Genomic_DNA"/>
</dbReference>
<comment type="caution">
    <text evidence="3">The sequence shown here is derived from an EMBL/GenBank/DDBJ whole genome shotgun (WGS) entry which is preliminary data.</text>
</comment>
<proteinExistence type="predicted"/>
<sequence>MNVGIVTTHIPPAKGYGGVSVTAGVLTKAWAERGHKMVLIASDESIAGRLRSEQVCLGEQVDVRLYRCYGFRRWGFGLGAVPELFKLCLQAPVVYIHGIATWPSTLAAVFCTLLRRPFMVAVHGGLMPEHVDLIRREKPHKWLFYKCLTFPTLRRAIAVHCTSDTEAEGVRNVLGEDARILLVPNGIDSRDIKVAEYPAGKGMKLCFLGHIQQEKGINAFIRAWLKVRNPEDRLVIAGRSVDGAYFEEFQALVEQAHGAISYSGYLERGEVMDLLASSHFLVLPSGLEEAGGMRENFGNVVAEAMAAGRPVLVAKGLAWDHLESFGAGFVFDRTEASVCEVLRKAQSLDSLAWEQMSWYGRQYVEQQLDPIKLGERIWQVLKRPDQAKLPQPLVEGASHD</sequence>
<dbReference type="Gene3D" id="3.40.50.2000">
    <property type="entry name" value="Glycogen Phosphorylase B"/>
    <property type="match status" value="2"/>
</dbReference>
<organism evidence="3 4">
    <name type="scientific">Methylobacter tundripaludum</name>
    <dbReference type="NCBI Taxonomy" id="173365"/>
    <lineage>
        <taxon>Bacteria</taxon>
        <taxon>Pseudomonadati</taxon>
        <taxon>Pseudomonadota</taxon>
        <taxon>Gammaproteobacteria</taxon>
        <taxon>Methylococcales</taxon>
        <taxon>Methylococcaceae</taxon>
        <taxon>Methylobacter</taxon>
    </lineage>
</organism>
<name>A0A2S6HAY3_9GAMM</name>